<protein>
    <submittedName>
        <fullName evidence="2">Uncharacterized protein</fullName>
    </submittedName>
</protein>
<accession>A0AA36GR53</accession>
<evidence type="ECO:0000313" key="3">
    <source>
        <dbReference type="Proteomes" id="UP001176961"/>
    </source>
</evidence>
<reference evidence="2" key="1">
    <citation type="submission" date="2023-07" db="EMBL/GenBank/DDBJ databases">
        <authorList>
            <consortium name="CYATHOMIX"/>
        </authorList>
    </citation>
    <scope>NUCLEOTIDE SEQUENCE</scope>
    <source>
        <strain evidence="2">N/A</strain>
    </source>
</reference>
<feature type="compositionally biased region" description="Low complexity" evidence="1">
    <location>
        <begin position="343"/>
        <end position="365"/>
    </location>
</feature>
<feature type="compositionally biased region" description="Polar residues" evidence="1">
    <location>
        <begin position="369"/>
        <end position="403"/>
    </location>
</feature>
<proteinExistence type="predicted"/>
<feature type="compositionally biased region" description="Polar residues" evidence="1">
    <location>
        <begin position="446"/>
        <end position="468"/>
    </location>
</feature>
<comment type="caution">
    <text evidence="2">The sequence shown here is derived from an EMBL/GenBank/DDBJ whole genome shotgun (WGS) entry which is preliminary data.</text>
</comment>
<sequence length="502" mass="55834">MLAILALWILYTATVTSASAIENKLITHLRKRIENNQVKFQRRFEFQQLCNSGIAMYTISRGFWKCETENDCPYGYDCTRSKKSSRVCCPTKDLCRVGCPISNSTGIWACHRNEDCPLKTICGDSLLMRMNGERPTVCCMNEHICENGLPQLDAFNPYPVLHECYTMQDCRDGFICGINDGDLTKKGICCPDRPYPRTLTPEEKEHFKQFPLIGIPSLLLGLTCYLYIKDEFERRDEERRKSSFTILSMDIKAIFQRKAQRMRSAEIKESEFQNKGVLKLSEEIGEIRHALEDESSFSLSSVSFEPKYNEIVLIGSAVESVETAAEEHTQSSLENKSLATARSQSKASESSLSKKSKLPPSTSTEQKSAKTTSPEKSALTSPKTKSSMVKSAGKTSSPGTSVRSTISTPSLKSTKSTKAPRPLKIISRSTSAGPTIARDASRRKPSTQMPGQARSSRAESSVIPSVSASKAKRYVGKFVEPNINREVNSEDRSSSGSDMNDF</sequence>
<dbReference type="Proteomes" id="UP001176961">
    <property type="component" value="Unassembled WGS sequence"/>
</dbReference>
<dbReference type="EMBL" id="CATQJL010000223">
    <property type="protein sequence ID" value="CAJ0596655.1"/>
    <property type="molecule type" value="Genomic_DNA"/>
</dbReference>
<feature type="region of interest" description="Disordered" evidence="1">
    <location>
        <begin position="325"/>
        <end position="502"/>
    </location>
</feature>
<gene>
    <name evidence="2" type="ORF">CYNAS_LOCUS8638</name>
</gene>
<dbReference type="AlphaFoldDB" id="A0AA36GR53"/>
<evidence type="ECO:0000313" key="2">
    <source>
        <dbReference type="EMBL" id="CAJ0596655.1"/>
    </source>
</evidence>
<feature type="compositionally biased region" description="Low complexity" evidence="1">
    <location>
        <begin position="404"/>
        <end position="417"/>
    </location>
</feature>
<organism evidence="2 3">
    <name type="scientific">Cylicocyclus nassatus</name>
    <name type="common">Nematode worm</name>
    <dbReference type="NCBI Taxonomy" id="53992"/>
    <lineage>
        <taxon>Eukaryota</taxon>
        <taxon>Metazoa</taxon>
        <taxon>Ecdysozoa</taxon>
        <taxon>Nematoda</taxon>
        <taxon>Chromadorea</taxon>
        <taxon>Rhabditida</taxon>
        <taxon>Rhabditina</taxon>
        <taxon>Rhabditomorpha</taxon>
        <taxon>Strongyloidea</taxon>
        <taxon>Strongylidae</taxon>
        <taxon>Cylicocyclus</taxon>
    </lineage>
</organism>
<keyword evidence="3" id="KW-1185">Reference proteome</keyword>
<name>A0AA36GR53_CYLNA</name>
<evidence type="ECO:0000256" key="1">
    <source>
        <dbReference type="SAM" id="MobiDB-lite"/>
    </source>
</evidence>
<feature type="compositionally biased region" description="Polar residues" evidence="1">
    <location>
        <begin position="330"/>
        <end position="342"/>
    </location>
</feature>